<evidence type="ECO:0000259" key="3">
    <source>
        <dbReference type="Pfam" id="PF00501"/>
    </source>
</evidence>
<dbReference type="InterPro" id="IPR020845">
    <property type="entry name" value="AMP-binding_CS"/>
</dbReference>
<dbReference type="Pfam" id="PF13193">
    <property type="entry name" value="AMP-binding_C"/>
    <property type="match status" value="1"/>
</dbReference>
<evidence type="ECO:0000256" key="2">
    <source>
        <dbReference type="ARBA" id="ARBA00022598"/>
    </source>
</evidence>
<dbReference type="FunFam" id="3.30.300.30:FF:000008">
    <property type="entry name" value="2,3-dihydroxybenzoate-AMP ligase"/>
    <property type="match status" value="1"/>
</dbReference>
<keyword evidence="2 5" id="KW-0436">Ligase</keyword>
<dbReference type="InterPro" id="IPR045851">
    <property type="entry name" value="AMP-bd_C_sf"/>
</dbReference>
<dbReference type="Pfam" id="PF00501">
    <property type="entry name" value="AMP-binding"/>
    <property type="match status" value="1"/>
</dbReference>
<feature type="domain" description="AMP-binding enzyme C-terminal" evidence="4">
    <location>
        <begin position="484"/>
        <end position="559"/>
    </location>
</feature>
<dbReference type="GO" id="GO:0016877">
    <property type="term" value="F:ligase activity, forming carbon-sulfur bonds"/>
    <property type="evidence" value="ECO:0007669"/>
    <property type="project" value="UniProtKB-ARBA"/>
</dbReference>
<dbReference type="InterPro" id="IPR050237">
    <property type="entry name" value="ATP-dep_AMP-bd_enzyme"/>
</dbReference>
<dbReference type="InterPro" id="IPR025110">
    <property type="entry name" value="AMP-bd_C"/>
</dbReference>
<protein>
    <submittedName>
        <fullName evidence="5">Long-chain fatty acid--CoA ligase</fullName>
    </submittedName>
</protein>
<reference evidence="5" key="1">
    <citation type="submission" date="2019-09" db="EMBL/GenBank/DDBJ databases">
        <title>Characterisation of the sponge microbiome using genome-centric metagenomics.</title>
        <authorList>
            <person name="Engelberts J.P."/>
            <person name="Robbins S.J."/>
            <person name="De Goeij J.M."/>
            <person name="Aranda M."/>
            <person name="Bell S.C."/>
            <person name="Webster N.S."/>
        </authorList>
    </citation>
    <scope>NUCLEOTIDE SEQUENCE</scope>
    <source>
        <strain evidence="5">SB0662_bin_9</strain>
    </source>
</reference>
<feature type="domain" description="AMP-dependent synthetase/ligase" evidence="3">
    <location>
        <begin position="31"/>
        <end position="433"/>
    </location>
</feature>
<evidence type="ECO:0000256" key="1">
    <source>
        <dbReference type="ARBA" id="ARBA00006432"/>
    </source>
</evidence>
<dbReference type="AlphaFoldDB" id="A0A6B1DR41"/>
<dbReference type="PANTHER" id="PTHR43767:SF12">
    <property type="entry name" value="AMP-DEPENDENT SYNTHETASE AND LIGASE"/>
    <property type="match status" value="1"/>
</dbReference>
<dbReference type="SUPFAM" id="SSF56801">
    <property type="entry name" value="Acetyl-CoA synthetase-like"/>
    <property type="match status" value="1"/>
</dbReference>
<evidence type="ECO:0000313" key="5">
    <source>
        <dbReference type="EMBL" id="MYD90110.1"/>
    </source>
</evidence>
<comment type="similarity">
    <text evidence="1">Belongs to the ATP-dependent AMP-binding enzyme family.</text>
</comment>
<dbReference type="Gene3D" id="3.30.300.30">
    <property type="match status" value="1"/>
</dbReference>
<dbReference type="FunFam" id="3.40.50.12780:FF:000003">
    <property type="entry name" value="Long-chain-fatty-acid--CoA ligase FadD"/>
    <property type="match status" value="1"/>
</dbReference>
<dbReference type="PROSITE" id="PS00455">
    <property type="entry name" value="AMP_BINDING"/>
    <property type="match status" value="1"/>
</dbReference>
<gene>
    <name evidence="5" type="ORF">F4Y08_07190</name>
</gene>
<evidence type="ECO:0000259" key="4">
    <source>
        <dbReference type="Pfam" id="PF13193"/>
    </source>
</evidence>
<dbReference type="CDD" id="cd05936">
    <property type="entry name" value="FC-FACS_FadD_like"/>
    <property type="match status" value="1"/>
</dbReference>
<dbReference type="EMBL" id="VXPY01000049">
    <property type="protein sequence ID" value="MYD90110.1"/>
    <property type="molecule type" value="Genomic_DNA"/>
</dbReference>
<proteinExistence type="inferred from homology"/>
<dbReference type="InterPro" id="IPR000873">
    <property type="entry name" value="AMP-dep_synth/lig_dom"/>
</dbReference>
<dbReference type="PANTHER" id="PTHR43767">
    <property type="entry name" value="LONG-CHAIN-FATTY-ACID--COA LIGASE"/>
    <property type="match status" value="1"/>
</dbReference>
<comment type="caution">
    <text evidence="5">The sequence shown here is derived from an EMBL/GenBank/DDBJ whole genome shotgun (WGS) entry which is preliminary data.</text>
</comment>
<organism evidence="5">
    <name type="scientific">Caldilineaceae bacterium SB0662_bin_9</name>
    <dbReference type="NCBI Taxonomy" id="2605258"/>
    <lineage>
        <taxon>Bacteria</taxon>
        <taxon>Bacillati</taxon>
        <taxon>Chloroflexota</taxon>
        <taxon>Caldilineae</taxon>
        <taxon>Caldilineales</taxon>
        <taxon>Caldilineaceae</taxon>
    </lineage>
</organism>
<accession>A0A6B1DR41</accession>
<dbReference type="Gene3D" id="3.40.50.980">
    <property type="match status" value="2"/>
</dbReference>
<dbReference type="Gene3D" id="2.30.38.10">
    <property type="entry name" value="Luciferase, Domain 3"/>
    <property type="match status" value="1"/>
</dbReference>
<name>A0A6B1DR41_9CHLR</name>
<sequence>MTLEPIWRTHYEDGVAEAVDTVNHLLTQDLTETVSRHPGHTALHLVLKYLPLGLTLQSKITYRELDLASNRVAHALKSLGLQPGERVAIMLPNIPQYVISLYGILKAGLVVVNANPIYTAPELEHIFSDSNAKAVICMSGGLETVRSIQANTEIEHILITDINETLSGLARKLTARPLKELGHIADVVYGGGVYNLHLLMSQQTARSMAPAGEPDSMAVLQYTGGTTGVPRAAVLTHRSLGTNTSQTRAWFAKARDGEEVMMGALPFFHIFGLAITVLLSVRIGARIVITPNPRDTEQNLRLVSKEGITVFPGVPALYNAAINHEKAGEYDLSSVEYCISGGAPLPMEVQETFNRMTGGNLVEGYGLTECSPVVAANPLKGEARDGKIGLPFPSTEIRIVNVEQDEDGNYVDAEPGAEGELCVRGPQLMKEYWQQPEATAETIDEDGWLHTGDIVTMDDDGYLAVVDRKKELILVGGFNVVPREVEEVLYAHPAVLEAAVAGIPDESSGERVKAWVVLHEGQQATEDEIRDYCRQSLTGYKVPREVEFKDELPKSLVGKILRRLLVEAETGQTAA</sequence>